<dbReference type="CDD" id="cd06170">
    <property type="entry name" value="LuxR_C_like"/>
    <property type="match status" value="1"/>
</dbReference>
<dbReference type="PANTHER" id="PTHR16305">
    <property type="entry name" value="TESTICULAR SOLUBLE ADENYLYL CYCLASE"/>
    <property type="match status" value="1"/>
</dbReference>
<sequence length="983" mass="105275">MGFICRFLCALVRRFSRALVPYRQARTAAQPFASVVDPSVTPVRTQHNRIVSIVRIGDNCVVACNRALKGATVADLLDRGVEVGAVERLLSHARAGRSSTLVVRGEAGIGKTALLDLGRDSAQSSGFRVESSTGVEAESQFAFAGLHQLCAPLFDRADALPDPQRSALDVAFGRRGGAAPDRFLVGLAALNLLAEVSEERPLLCLVDDAQWLDEASAQVLAFVARRLSAERIALLFAVRDSREGHTDPFAGLPELRLDGLSSTAAQVLLDGAVRTPLDAGVCERIIAEARGNPLALMELPLSLPTTQLAGGFELPGVASIPRRIEESFQRRSSGLPRATQLLVLLAAAEPTGDTALLRRAAECLKIAPEAAEPAEAAGLLEIGTRVRFRHPLVRSAVYQASAPADRRRVHAALAAATDPETNADRRAWHRAQAVLGTDEEAAAELEHSASRALARGGVAAAAAFLHRAADLTPRPADRARRALHAAEAKHEAGASEAALALLAVADDGPLDPLQRARLELLRAQIAFHLRGSDAPRMLLDAAQLLASLDPALSRETYLHAVDAAIIMGGHDVVRVAQAALAAPPAEVPSRPVDLILDALTTTLVSGYGAGVPWLRRALEAFCDGELTEPRPDNQRDPWLRLAGRNAMAILDDDLLYVLANRNVQLARESGALAALPDALRFLSVTCTLMGELTRAGELATEATAISEATGGVQLLHARVILSAWRGDQAQTAELSGITAQNVDHPDDGAEAALSQYALAVLHNGLGNYSSAQEAATRARASQELSLSSAALTLPEYIEACVRNGQMEHALKAMQELAMRANASGTSWALGLAARSRALISSGAAADLHYREAIDHLRLCRMATQLARAHLVYGEWLRREGRRQDAREQLRTAHDLLSEMGAEAFAARAGRELSATGEHPRKRASQRRDELTSQELHIVRLVAAGATSREVGTQLFLSPRTVEAHLRNIFRKLGINSRRQLREI</sequence>
<dbReference type="InterPro" id="IPR036388">
    <property type="entry name" value="WH-like_DNA-bd_sf"/>
</dbReference>
<dbReference type="PANTHER" id="PTHR16305:SF35">
    <property type="entry name" value="TRANSCRIPTIONAL ACTIVATOR DOMAIN"/>
    <property type="match status" value="1"/>
</dbReference>
<dbReference type="EMBL" id="QEEX01000001">
    <property type="protein sequence ID" value="PWB96477.1"/>
    <property type="molecule type" value="Genomic_DNA"/>
</dbReference>
<dbReference type="Pfam" id="PF00196">
    <property type="entry name" value="GerE"/>
    <property type="match status" value="1"/>
</dbReference>
<evidence type="ECO:0000256" key="3">
    <source>
        <dbReference type="SAM" id="MobiDB-lite"/>
    </source>
</evidence>
<organism evidence="5 6">
    <name type="scientific">Homoserinimonas hongtaonis</name>
    <dbReference type="NCBI Taxonomy" id="2079791"/>
    <lineage>
        <taxon>Bacteria</taxon>
        <taxon>Bacillati</taxon>
        <taxon>Actinomycetota</taxon>
        <taxon>Actinomycetes</taxon>
        <taxon>Micrococcales</taxon>
        <taxon>Microbacteriaceae</taxon>
        <taxon>Homoserinimonas</taxon>
    </lineage>
</organism>
<evidence type="ECO:0000256" key="2">
    <source>
        <dbReference type="ARBA" id="ARBA00022840"/>
    </source>
</evidence>
<protein>
    <submittedName>
        <fullName evidence="5">LuxR family transcriptional regulator</fullName>
    </submittedName>
</protein>
<keyword evidence="1" id="KW-0547">Nucleotide-binding</keyword>
<feature type="domain" description="HTH luxR-type" evidence="4">
    <location>
        <begin position="923"/>
        <end position="983"/>
    </location>
</feature>
<dbReference type="Pfam" id="PF13191">
    <property type="entry name" value="AAA_16"/>
    <property type="match status" value="1"/>
</dbReference>
<reference evidence="6" key="1">
    <citation type="submission" date="2018-04" db="EMBL/GenBank/DDBJ databases">
        <authorList>
            <person name="Liu S."/>
            <person name="Wang Z."/>
            <person name="Li J."/>
        </authorList>
    </citation>
    <scope>NUCLEOTIDE SEQUENCE [LARGE SCALE GENOMIC DNA]</scope>
    <source>
        <strain evidence="6">S1194</strain>
    </source>
</reference>
<dbReference type="SUPFAM" id="SSF46894">
    <property type="entry name" value="C-terminal effector domain of the bipartite response regulators"/>
    <property type="match status" value="1"/>
</dbReference>
<dbReference type="GO" id="GO:0004016">
    <property type="term" value="F:adenylate cyclase activity"/>
    <property type="evidence" value="ECO:0007669"/>
    <property type="project" value="TreeGrafter"/>
</dbReference>
<dbReference type="InterPro" id="IPR041664">
    <property type="entry name" value="AAA_16"/>
</dbReference>
<gene>
    <name evidence="5" type="ORF">DF220_00415</name>
</gene>
<keyword evidence="6" id="KW-1185">Reference proteome</keyword>
<dbReference type="AlphaFoldDB" id="A0A2U1SXX2"/>
<dbReference type="Proteomes" id="UP000244978">
    <property type="component" value="Unassembled WGS sequence"/>
</dbReference>
<evidence type="ECO:0000259" key="4">
    <source>
        <dbReference type="PROSITE" id="PS50043"/>
    </source>
</evidence>
<evidence type="ECO:0000256" key="1">
    <source>
        <dbReference type="ARBA" id="ARBA00022741"/>
    </source>
</evidence>
<evidence type="ECO:0000313" key="5">
    <source>
        <dbReference type="EMBL" id="PWB96477.1"/>
    </source>
</evidence>
<dbReference type="GO" id="GO:0003677">
    <property type="term" value="F:DNA binding"/>
    <property type="evidence" value="ECO:0007669"/>
    <property type="project" value="InterPro"/>
</dbReference>
<dbReference type="GO" id="GO:0005737">
    <property type="term" value="C:cytoplasm"/>
    <property type="evidence" value="ECO:0007669"/>
    <property type="project" value="TreeGrafter"/>
</dbReference>
<dbReference type="GO" id="GO:0006355">
    <property type="term" value="P:regulation of DNA-templated transcription"/>
    <property type="evidence" value="ECO:0007669"/>
    <property type="project" value="InterPro"/>
</dbReference>
<dbReference type="PROSITE" id="PS50043">
    <property type="entry name" value="HTH_LUXR_2"/>
    <property type="match status" value="1"/>
</dbReference>
<dbReference type="SMART" id="SM00421">
    <property type="entry name" value="HTH_LUXR"/>
    <property type="match status" value="1"/>
</dbReference>
<evidence type="ECO:0000313" key="6">
    <source>
        <dbReference type="Proteomes" id="UP000244978"/>
    </source>
</evidence>
<dbReference type="InterPro" id="IPR000792">
    <property type="entry name" value="Tscrpt_reg_LuxR_C"/>
</dbReference>
<dbReference type="InterPro" id="IPR016032">
    <property type="entry name" value="Sig_transdc_resp-reg_C-effctor"/>
</dbReference>
<dbReference type="GO" id="GO:0005524">
    <property type="term" value="F:ATP binding"/>
    <property type="evidence" value="ECO:0007669"/>
    <property type="project" value="UniProtKB-KW"/>
</dbReference>
<feature type="region of interest" description="Disordered" evidence="3">
    <location>
        <begin position="910"/>
        <end position="929"/>
    </location>
</feature>
<dbReference type="PROSITE" id="PS00622">
    <property type="entry name" value="HTH_LUXR_1"/>
    <property type="match status" value="1"/>
</dbReference>
<dbReference type="Gene3D" id="1.10.10.10">
    <property type="entry name" value="Winged helix-like DNA-binding domain superfamily/Winged helix DNA-binding domain"/>
    <property type="match status" value="1"/>
</dbReference>
<keyword evidence="2" id="KW-0067">ATP-binding</keyword>
<comment type="caution">
    <text evidence="5">The sequence shown here is derived from an EMBL/GenBank/DDBJ whole genome shotgun (WGS) entry which is preliminary data.</text>
</comment>
<dbReference type="PRINTS" id="PR00038">
    <property type="entry name" value="HTHLUXR"/>
</dbReference>
<name>A0A2U1SXX2_9MICO</name>
<accession>A0A2U1SXX2</accession>
<proteinExistence type="predicted"/>